<evidence type="ECO:0000256" key="2">
    <source>
        <dbReference type="ARBA" id="ARBA00022723"/>
    </source>
</evidence>
<keyword evidence="3" id="KW-0636">Prenylation</keyword>
<feature type="compositionally biased region" description="Basic and acidic residues" evidence="5">
    <location>
        <begin position="109"/>
        <end position="150"/>
    </location>
</feature>
<feature type="region of interest" description="Disordered" evidence="5">
    <location>
        <begin position="1"/>
        <end position="20"/>
    </location>
</feature>
<evidence type="ECO:0000256" key="5">
    <source>
        <dbReference type="SAM" id="MobiDB-lite"/>
    </source>
</evidence>
<dbReference type="EnsemblPlants" id="Kaladp0055s0429.1.v1.1">
    <property type="protein sequence ID" value="Kaladp0055s0429.1.v1.1"/>
    <property type="gene ID" value="Kaladp0055s0429.v1.1"/>
</dbReference>
<proteinExistence type="inferred from homology"/>
<evidence type="ECO:0000313" key="8">
    <source>
        <dbReference type="Proteomes" id="UP000594263"/>
    </source>
</evidence>
<feature type="compositionally biased region" description="Basic and acidic residues" evidence="5">
    <location>
        <begin position="241"/>
        <end position="262"/>
    </location>
</feature>
<dbReference type="InterPro" id="IPR036163">
    <property type="entry name" value="HMA_dom_sf"/>
</dbReference>
<dbReference type="PANTHER" id="PTHR45868">
    <property type="entry name" value="HEAVY METAL-ASSOCIATED ISOPRENYLATED PLANT PROTEIN 33-RELATED"/>
    <property type="match status" value="1"/>
</dbReference>
<keyword evidence="3" id="KW-0449">Lipoprotein</keyword>
<keyword evidence="1" id="KW-0488">Methylation</keyword>
<feature type="compositionally biased region" description="Basic and acidic residues" evidence="5">
    <location>
        <begin position="82"/>
        <end position="99"/>
    </location>
</feature>
<feature type="compositionally biased region" description="Low complexity" evidence="5">
    <location>
        <begin position="285"/>
        <end position="294"/>
    </location>
</feature>
<dbReference type="SUPFAM" id="SSF55008">
    <property type="entry name" value="HMA, heavy metal-associated domain"/>
    <property type="match status" value="1"/>
</dbReference>
<evidence type="ECO:0000256" key="1">
    <source>
        <dbReference type="ARBA" id="ARBA00022481"/>
    </source>
</evidence>
<comment type="similarity">
    <text evidence="4">Belongs to the HIPP family.</text>
</comment>
<dbReference type="AlphaFoldDB" id="A0A7N0U6M4"/>
<dbReference type="GO" id="GO:0046872">
    <property type="term" value="F:metal ion binding"/>
    <property type="evidence" value="ECO:0007669"/>
    <property type="project" value="UniProtKB-KW"/>
</dbReference>
<feature type="region of interest" description="Disordered" evidence="5">
    <location>
        <begin position="80"/>
        <end position="294"/>
    </location>
</feature>
<dbReference type="PANTHER" id="PTHR45868:SF69">
    <property type="entry name" value="HEAVY METAL-ASSOCIATED ISOPRENYLATED PLANT PROTEIN 35"/>
    <property type="match status" value="1"/>
</dbReference>
<reference evidence="7" key="1">
    <citation type="submission" date="2021-01" db="UniProtKB">
        <authorList>
            <consortium name="EnsemblPlants"/>
        </authorList>
    </citation>
    <scope>IDENTIFICATION</scope>
</reference>
<dbReference type="CDD" id="cd00371">
    <property type="entry name" value="HMA"/>
    <property type="match status" value="1"/>
</dbReference>
<dbReference type="PROSITE" id="PS50846">
    <property type="entry name" value="HMA_2"/>
    <property type="match status" value="1"/>
</dbReference>
<dbReference type="OMA" id="QSYAYSH"/>
<keyword evidence="2" id="KW-0479">Metal-binding</keyword>
<dbReference type="Gene3D" id="3.30.70.100">
    <property type="match status" value="1"/>
</dbReference>
<evidence type="ECO:0000256" key="3">
    <source>
        <dbReference type="ARBA" id="ARBA00023289"/>
    </source>
</evidence>
<dbReference type="Pfam" id="PF00403">
    <property type="entry name" value="HMA"/>
    <property type="match status" value="1"/>
</dbReference>
<feature type="compositionally biased region" description="Basic and acidic residues" evidence="5">
    <location>
        <begin position="171"/>
        <end position="191"/>
    </location>
</feature>
<feature type="region of interest" description="Disordered" evidence="5">
    <location>
        <begin position="313"/>
        <end position="357"/>
    </location>
</feature>
<evidence type="ECO:0000259" key="6">
    <source>
        <dbReference type="PROSITE" id="PS50846"/>
    </source>
</evidence>
<sequence>MADSTKAKDPINTAEPQPPNLKTWALKASIHCEGCKKKVKKILQNTPGVHSSDVDVKQQKVVVTGNVDVNALIAKLIKKTGKHAELWPEVKTELKEKKQSKSKPQRKPPLAEKNEGESVKKNEDELAKERPKTESTVGDKPEKGPSEEAQKTAGVKSAPTAPSGGDGAGAVKERTDKDVKPPAENKSEKEINGAAPKEAAADVRQETVNGKGNAAADGVATDLPGDHVGKKKKKKGQNGKQKSEAREASRVPDATEAREYHPPNHSPPHNFPAHMYGSPPTYHAPPVYTVSYNTTPYPSTSFSSSFYAMPPHHTQGYAYSGSDAEYQPSDSASYPSQPSDTSFQMFSDENPNACSLM</sequence>
<feature type="domain" description="HMA" evidence="6">
    <location>
        <begin position="21"/>
        <end position="85"/>
    </location>
</feature>
<dbReference type="InterPro" id="IPR006121">
    <property type="entry name" value="HMA_dom"/>
</dbReference>
<feature type="compositionally biased region" description="Polar residues" evidence="5">
    <location>
        <begin position="328"/>
        <end position="357"/>
    </location>
</feature>
<dbReference type="Gramene" id="Kaladp0055s0429.1.v1.1">
    <property type="protein sequence ID" value="Kaladp0055s0429.1.v1.1"/>
    <property type="gene ID" value="Kaladp0055s0429.v1.1"/>
</dbReference>
<accession>A0A7N0U6M4</accession>
<dbReference type="Proteomes" id="UP000594263">
    <property type="component" value="Unplaced"/>
</dbReference>
<evidence type="ECO:0000313" key="7">
    <source>
        <dbReference type="EnsemblPlants" id="Kaladp0055s0429.1.v1.1"/>
    </source>
</evidence>
<keyword evidence="8" id="KW-1185">Reference proteome</keyword>
<organism evidence="7 8">
    <name type="scientific">Kalanchoe fedtschenkoi</name>
    <name type="common">Lavender scallops</name>
    <name type="synonym">South American air plant</name>
    <dbReference type="NCBI Taxonomy" id="63787"/>
    <lineage>
        <taxon>Eukaryota</taxon>
        <taxon>Viridiplantae</taxon>
        <taxon>Streptophyta</taxon>
        <taxon>Embryophyta</taxon>
        <taxon>Tracheophyta</taxon>
        <taxon>Spermatophyta</taxon>
        <taxon>Magnoliopsida</taxon>
        <taxon>eudicotyledons</taxon>
        <taxon>Gunneridae</taxon>
        <taxon>Pentapetalae</taxon>
        <taxon>Saxifragales</taxon>
        <taxon>Crassulaceae</taxon>
        <taxon>Kalanchoe</taxon>
    </lineage>
</organism>
<name>A0A7N0U6M4_KALFE</name>
<protein>
    <recommendedName>
        <fullName evidence="6">HMA domain-containing protein</fullName>
    </recommendedName>
</protein>
<evidence type="ECO:0000256" key="4">
    <source>
        <dbReference type="ARBA" id="ARBA00024045"/>
    </source>
</evidence>